<organism evidence="4 5">
    <name type="scientific">Aspergillus nanangensis</name>
    <dbReference type="NCBI Taxonomy" id="2582783"/>
    <lineage>
        <taxon>Eukaryota</taxon>
        <taxon>Fungi</taxon>
        <taxon>Dikarya</taxon>
        <taxon>Ascomycota</taxon>
        <taxon>Pezizomycotina</taxon>
        <taxon>Eurotiomycetes</taxon>
        <taxon>Eurotiomycetidae</taxon>
        <taxon>Eurotiales</taxon>
        <taxon>Aspergillaceae</taxon>
        <taxon>Aspergillus</taxon>
        <taxon>Aspergillus subgen. Circumdati</taxon>
    </lineage>
</organism>
<evidence type="ECO:0000313" key="5">
    <source>
        <dbReference type="Proteomes" id="UP001194746"/>
    </source>
</evidence>
<name>A0AAD4CDY6_ASPNN</name>
<evidence type="ECO:0000313" key="4">
    <source>
        <dbReference type="EMBL" id="KAF9884527.1"/>
    </source>
</evidence>
<feature type="chain" id="PRO_5041946788" description="Beta-lactamase-related domain-containing protein" evidence="1">
    <location>
        <begin position="20"/>
        <end position="602"/>
    </location>
</feature>
<keyword evidence="5" id="KW-1185">Reference proteome</keyword>
<evidence type="ECO:0000256" key="1">
    <source>
        <dbReference type="SAM" id="SignalP"/>
    </source>
</evidence>
<feature type="signal peptide" evidence="1">
    <location>
        <begin position="1"/>
        <end position="19"/>
    </location>
</feature>
<dbReference type="Proteomes" id="UP001194746">
    <property type="component" value="Unassembled WGS sequence"/>
</dbReference>
<dbReference type="InterPro" id="IPR001466">
    <property type="entry name" value="Beta-lactam-related"/>
</dbReference>
<dbReference type="PANTHER" id="PTHR22935">
    <property type="entry name" value="PENICILLIN-BINDING PROTEIN"/>
    <property type="match status" value="1"/>
</dbReference>
<evidence type="ECO:0000259" key="2">
    <source>
        <dbReference type="Pfam" id="PF00144"/>
    </source>
</evidence>
<dbReference type="Gene3D" id="3.40.710.10">
    <property type="entry name" value="DD-peptidase/beta-lactamase superfamily"/>
    <property type="match status" value="1"/>
</dbReference>
<gene>
    <name evidence="4" type="ORF">FE257_001715</name>
</gene>
<evidence type="ECO:0000259" key="3">
    <source>
        <dbReference type="Pfam" id="PF26335"/>
    </source>
</evidence>
<reference evidence="4" key="2">
    <citation type="submission" date="2020-02" db="EMBL/GenBank/DDBJ databases">
        <authorList>
            <person name="Gilchrist C.L.M."/>
            <person name="Chooi Y.-H."/>
        </authorList>
    </citation>
    <scope>NUCLEOTIDE SEQUENCE</scope>
    <source>
        <strain evidence="4">MST-FP2251</strain>
    </source>
</reference>
<protein>
    <recommendedName>
        <fullName evidence="6">Beta-lactamase-related domain-containing protein</fullName>
    </recommendedName>
</protein>
<dbReference type="InterPro" id="IPR058664">
    <property type="entry name" value="ARB_00930-like_C"/>
</dbReference>
<dbReference type="PANTHER" id="PTHR22935:SF97">
    <property type="entry name" value="BETA-LACTAMASE-RELATED DOMAIN-CONTAINING PROTEIN"/>
    <property type="match status" value="1"/>
</dbReference>
<sequence length="602" mass="65060">MHLLRQVVALLPCLAAVQADLLTPYYPAPSDLSGKGSLVASSWDKVTKSLDAYLSGKTNTSSSAAAAGLLKNTTFSLGLFSVNDPDAADLQYHYTAPEIAKGPNGVKKVDGDSIYHVASVSKLFTVLAGLLNMKDEDWDRPLTDVLGPLSDFIKQKGDDLNPVTDTQWDKVTLSALAAQMGGVPRGTFPYSPGDILVQYEVAKATNSVTPDVEPKFYGLPPMDINDPGVFPECAMDMNCNGDDFTEIVSDKASVFLPWASPGYANNGFMLLGLAIENVTGKSIHDLYKDSIFTPLDMSHSLTDSPPKSDWDRCVIAGTADEYATPGNLTVPSGGILSSTNDYAKLGVGILNSTLLPADKTRKWMKPVSHTSDLHYSVGKPWEIYRYTHSSGVISDIYTKFGDSGYYTSYMVLLPDFNAGFSILAASVQSGRSSAASLIADVITESFLPALMEQSALEAQRNFAGTYVFTDENLDSKLTLDIKHSPNQPAGLGLKEWISNGTNVLRPQVLAGLGINNRSKFVPTVPLNEKTGQIAFRPYTPTVAKPGKTQGLFSNFYDISDWVVVDSSTYADFSPVYLVFDVEDGKAKSVSLPGYRVTLERKD</sequence>
<reference evidence="4" key="1">
    <citation type="journal article" date="2019" name="Beilstein J. Org. Chem.">
        <title>Nanangenines: drimane sesquiterpenoids as the dominant metabolite cohort of a novel Australian fungus, Aspergillus nanangensis.</title>
        <authorList>
            <person name="Lacey H.J."/>
            <person name="Gilchrist C.L.M."/>
            <person name="Crombie A."/>
            <person name="Kalaitzis J.A."/>
            <person name="Vuong D."/>
            <person name="Rutledge P.J."/>
            <person name="Turner P."/>
            <person name="Pitt J.I."/>
            <person name="Lacey E."/>
            <person name="Chooi Y.H."/>
            <person name="Piggott A.M."/>
        </authorList>
    </citation>
    <scope>NUCLEOTIDE SEQUENCE</scope>
    <source>
        <strain evidence="4">MST-FP2251</strain>
    </source>
</reference>
<dbReference type="SUPFAM" id="SSF56601">
    <property type="entry name" value="beta-lactamase/transpeptidase-like"/>
    <property type="match status" value="1"/>
</dbReference>
<feature type="domain" description="Beta-lactamase-related" evidence="2">
    <location>
        <begin position="107"/>
        <end position="436"/>
    </location>
</feature>
<dbReference type="EMBL" id="VCAU01000120">
    <property type="protein sequence ID" value="KAF9884527.1"/>
    <property type="molecule type" value="Genomic_DNA"/>
</dbReference>
<dbReference type="AlphaFoldDB" id="A0AAD4CDY6"/>
<dbReference type="Pfam" id="PF26335">
    <property type="entry name" value="ARB_00930_C"/>
    <property type="match status" value="1"/>
</dbReference>
<proteinExistence type="predicted"/>
<evidence type="ECO:0008006" key="6">
    <source>
        <dbReference type="Google" id="ProtNLM"/>
    </source>
</evidence>
<dbReference type="InterPro" id="IPR012338">
    <property type="entry name" value="Beta-lactam/transpept-like"/>
</dbReference>
<dbReference type="InterPro" id="IPR051478">
    <property type="entry name" value="Beta-lactamase-like_AB/R"/>
</dbReference>
<dbReference type="Pfam" id="PF00144">
    <property type="entry name" value="Beta-lactamase"/>
    <property type="match status" value="1"/>
</dbReference>
<accession>A0AAD4CDY6</accession>
<keyword evidence="1" id="KW-0732">Signal</keyword>
<feature type="domain" description="Beta-lactamase-like ARB-00930-like C-terminal" evidence="3">
    <location>
        <begin position="456"/>
        <end position="601"/>
    </location>
</feature>
<comment type="caution">
    <text evidence="4">The sequence shown here is derived from an EMBL/GenBank/DDBJ whole genome shotgun (WGS) entry which is preliminary data.</text>
</comment>